<reference evidence="2 3" key="1">
    <citation type="submission" date="2019-07" db="EMBL/GenBank/DDBJ databases">
        <title>Microlunatus dokdonensis sp. nov. isolated from the rhizospheric soil of the wild plant Elymus tsukushiensis.</title>
        <authorList>
            <person name="Ghim S.-Y."/>
            <person name="Hwang Y.-J."/>
            <person name="Son J.-S."/>
            <person name="Shin J.-H."/>
        </authorList>
    </citation>
    <scope>NUCLEOTIDE SEQUENCE [LARGE SCALE GENOMIC DNA]</scope>
    <source>
        <strain evidence="2 3">KUDC0627</strain>
    </source>
</reference>
<evidence type="ECO:0000313" key="3">
    <source>
        <dbReference type="Proteomes" id="UP000319263"/>
    </source>
</evidence>
<evidence type="ECO:0000259" key="1">
    <source>
        <dbReference type="Pfam" id="PF12867"/>
    </source>
</evidence>
<dbReference type="InterPro" id="IPR024775">
    <property type="entry name" value="DinB-like"/>
</dbReference>
<dbReference type="OrthoDB" id="3542438at2"/>
<feature type="domain" description="DinB-like" evidence="1">
    <location>
        <begin position="33"/>
        <end position="175"/>
    </location>
</feature>
<dbReference type="Gene3D" id="1.20.120.450">
    <property type="entry name" value="dinb family like domain"/>
    <property type="match status" value="1"/>
</dbReference>
<dbReference type="KEGG" id="mik:FOE78_01910"/>
<organism evidence="2 3">
    <name type="scientific">Microlunatus elymi</name>
    <dbReference type="NCBI Taxonomy" id="2596828"/>
    <lineage>
        <taxon>Bacteria</taxon>
        <taxon>Bacillati</taxon>
        <taxon>Actinomycetota</taxon>
        <taxon>Actinomycetes</taxon>
        <taxon>Propionibacteriales</taxon>
        <taxon>Propionibacteriaceae</taxon>
        <taxon>Microlunatus</taxon>
    </lineage>
</organism>
<gene>
    <name evidence="2" type="ORF">FOE78_01910</name>
</gene>
<keyword evidence="3" id="KW-1185">Reference proteome</keyword>
<name>A0A516PUG7_9ACTN</name>
<dbReference type="AlphaFoldDB" id="A0A516PUG7"/>
<accession>A0A516PUG7</accession>
<dbReference type="InterPro" id="IPR034660">
    <property type="entry name" value="DinB/YfiT-like"/>
</dbReference>
<proteinExistence type="predicted"/>
<dbReference type="Proteomes" id="UP000319263">
    <property type="component" value="Chromosome"/>
</dbReference>
<dbReference type="EMBL" id="CP041692">
    <property type="protein sequence ID" value="QDP94838.1"/>
    <property type="molecule type" value="Genomic_DNA"/>
</dbReference>
<dbReference type="RefSeq" id="WP_143984826.1">
    <property type="nucleotide sequence ID" value="NZ_CP041692.1"/>
</dbReference>
<sequence>MAPLIEAELDRRHPERAVLHAKAATDFRTGWPALEGRWQQTMDRAAAMPAGTVDRSVDGEWTFAQTLRHLVFATDVWLGDAILRRDRPYHRYGEPFSGWRDRAPEVGIEVGAEPSYEEVLRMRADRTAMVRDFLATLTDEQLDEDGRSPFFTSGDFTVRQCLGIIANEEWHHHRYAVRDLDTIDAEPAGSGSSPDSRG</sequence>
<protein>
    <submittedName>
        <fullName evidence="2">DinB family protein</fullName>
    </submittedName>
</protein>
<dbReference type="SUPFAM" id="SSF109854">
    <property type="entry name" value="DinB/YfiT-like putative metalloenzymes"/>
    <property type="match status" value="1"/>
</dbReference>
<dbReference type="Pfam" id="PF12867">
    <property type="entry name" value="DinB_2"/>
    <property type="match status" value="1"/>
</dbReference>
<evidence type="ECO:0000313" key="2">
    <source>
        <dbReference type="EMBL" id="QDP94838.1"/>
    </source>
</evidence>